<feature type="compositionally biased region" description="Low complexity" evidence="2">
    <location>
        <begin position="197"/>
        <end position="224"/>
    </location>
</feature>
<feature type="region of interest" description="Disordered" evidence="2">
    <location>
        <begin position="396"/>
        <end position="438"/>
    </location>
</feature>
<feature type="compositionally biased region" description="Low complexity" evidence="2">
    <location>
        <begin position="460"/>
        <end position="472"/>
    </location>
</feature>
<accession>A0A8J2L0F3</accession>
<protein>
    <recommendedName>
        <fullName evidence="3">SH2 domain-containing protein</fullName>
    </recommendedName>
</protein>
<sequence>MASSVWCQNSSHQHHSKLVNPGKVKKSQNASVIPKKLCDFVFRRNVDNRVYRSESFRFIQKTDSFIVGGAARRSLKVPVIENYIDPVDCQENGKEEPSYHEIQERYNAPYYYSDTIKEAPEPPYCSPCPIRKSSYNFSRRGNTRGQIVRRCNNASSSSNPLSDGSSKSRDSVRSYIKNDKDISSQVFCRQLLPRNKSPVLPRSSSPSPLSLRSSSPAHLRSSSPVPLSTNSPVLFPSASPAPLRSSSPVFFRSSSPVPYRSASPVPYRSASPVPYRSASPGPYRSASPGPYRSASPVPYRSTSPVPFRSASPVPYRSTSPVPYRGTSPTPLRSTTPVLLRSSSTPLDKFNDVDELLEPIKTIYLEDKKKRSSSSPPQQRNQFVSVCHILNSPTGTITNFPISPSTPQLTPPPEAPRETSLMKSTSSHHDGMRKKPGVPFTHKYLKASVVRDKRLQMLKTSRSISSLDSADSLKSNEEMRSMCGGYEPHASHSGGSSTGSSTTSGSNKSNCSSNHHNNTVAIAVLDPSNVYYRPHCSSPVDYHHRDPTHPHESSSSSSSCLPKLQPPVTEPDEFGYRSSRPAWADPSGHSPSMCNARHLSHLNERPKSRKTLSVHSCDNSSTCSSNVSLPPTPDHYYTRLLARNSGLGRLDEICYNHHHPHSVKVDVIHSPKSNSNSQEHDPGYCPMGNEGMCSNLSPFSNLSTFMPAHLGRDGKSHALSDINYVRPHRCWNLPLESQEWFHGAITRLESEKILEATKVGSFLVRNCENSTLNHFSLSIKCKRGFIHIRIEPNPGSSGTFTLAEQEFSSVPYLINHFMLNRLPIKGAEHTGERGTQRISVIVWCDKLRMAPPSKIHRKIWID</sequence>
<feature type="region of interest" description="Disordered" evidence="2">
    <location>
        <begin position="1"/>
        <end position="25"/>
    </location>
</feature>
<dbReference type="SMART" id="SM00252">
    <property type="entry name" value="SH2"/>
    <property type="match status" value="1"/>
</dbReference>
<dbReference type="Pfam" id="PF00017">
    <property type="entry name" value="SH2"/>
    <property type="match status" value="1"/>
</dbReference>
<feature type="compositionally biased region" description="Polar residues" evidence="2">
    <location>
        <begin position="1"/>
        <end position="11"/>
    </location>
</feature>
<dbReference type="AlphaFoldDB" id="A0A8J2L0F3"/>
<feature type="region of interest" description="Disordered" evidence="2">
    <location>
        <begin position="541"/>
        <end position="589"/>
    </location>
</feature>
<evidence type="ECO:0000256" key="1">
    <source>
        <dbReference type="PROSITE-ProRule" id="PRU00191"/>
    </source>
</evidence>
<feature type="compositionally biased region" description="Polar residues" evidence="2">
    <location>
        <begin position="612"/>
        <end position="627"/>
    </location>
</feature>
<gene>
    <name evidence="4" type="ORF">AFUS01_LOCUS23596</name>
</gene>
<name>A0A8J2L0F3_9HEXA</name>
<evidence type="ECO:0000259" key="3">
    <source>
        <dbReference type="PROSITE" id="PS50001"/>
    </source>
</evidence>
<reference evidence="4" key="1">
    <citation type="submission" date="2021-06" db="EMBL/GenBank/DDBJ databases">
        <authorList>
            <person name="Hodson N. C."/>
            <person name="Mongue J. A."/>
            <person name="Jaron S. K."/>
        </authorList>
    </citation>
    <scope>NUCLEOTIDE SEQUENCE</scope>
</reference>
<dbReference type="EMBL" id="CAJVCH010286283">
    <property type="protein sequence ID" value="CAG7784939.1"/>
    <property type="molecule type" value="Genomic_DNA"/>
</dbReference>
<keyword evidence="1" id="KW-0727">SH2 domain</keyword>
<dbReference type="InterPro" id="IPR000980">
    <property type="entry name" value="SH2"/>
</dbReference>
<feature type="compositionally biased region" description="Low complexity" evidence="2">
    <location>
        <begin position="155"/>
        <end position="165"/>
    </location>
</feature>
<feature type="region of interest" description="Disordered" evidence="2">
    <location>
        <begin position="604"/>
        <end position="627"/>
    </location>
</feature>
<organism evidence="4 5">
    <name type="scientific">Allacma fusca</name>
    <dbReference type="NCBI Taxonomy" id="39272"/>
    <lineage>
        <taxon>Eukaryota</taxon>
        <taxon>Metazoa</taxon>
        <taxon>Ecdysozoa</taxon>
        <taxon>Arthropoda</taxon>
        <taxon>Hexapoda</taxon>
        <taxon>Collembola</taxon>
        <taxon>Symphypleona</taxon>
        <taxon>Sminthuridae</taxon>
        <taxon>Allacma</taxon>
    </lineage>
</organism>
<proteinExistence type="predicted"/>
<feature type="compositionally biased region" description="Basic and acidic residues" evidence="2">
    <location>
        <begin position="541"/>
        <end position="551"/>
    </location>
</feature>
<dbReference type="PROSITE" id="PS50001">
    <property type="entry name" value="SH2"/>
    <property type="match status" value="1"/>
</dbReference>
<feature type="compositionally biased region" description="Low complexity" evidence="2">
    <location>
        <begin position="490"/>
        <end position="513"/>
    </location>
</feature>
<comment type="caution">
    <text evidence="4">The sequence shown here is derived from an EMBL/GenBank/DDBJ whole genome shotgun (WGS) entry which is preliminary data.</text>
</comment>
<dbReference type="OrthoDB" id="5914531at2759"/>
<feature type="compositionally biased region" description="Polar residues" evidence="2">
    <location>
        <begin position="316"/>
        <end position="337"/>
    </location>
</feature>
<evidence type="ECO:0000313" key="4">
    <source>
        <dbReference type="EMBL" id="CAG7784939.1"/>
    </source>
</evidence>
<dbReference type="Proteomes" id="UP000708208">
    <property type="component" value="Unassembled WGS sequence"/>
</dbReference>
<feature type="region of interest" description="Disordered" evidence="2">
    <location>
        <begin position="150"/>
        <end position="173"/>
    </location>
</feature>
<feature type="region of interest" description="Disordered" evidence="2">
    <location>
        <begin position="256"/>
        <end position="337"/>
    </location>
</feature>
<feature type="region of interest" description="Disordered" evidence="2">
    <location>
        <begin position="195"/>
        <end position="229"/>
    </location>
</feature>
<evidence type="ECO:0000256" key="2">
    <source>
        <dbReference type="SAM" id="MobiDB-lite"/>
    </source>
</evidence>
<evidence type="ECO:0000313" key="5">
    <source>
        <dbReference type="Proteomes" id="UP000708208"/>
    </source>
</evidence>
<feature type="compositionally biased region" description="Polar residues" evidence="2">
    <location>
        <begin position="396"/>
        <end position="407"/>
    </location>
</feature>
<feature type="domain" description="SH2" evidence="3">
    <location>
        <begin position="739"/>
        <end position="816"/>
    </location>
</feature>
<keyword evidence="5" id="KW-1185">Reference proteome</keyword>
<feature type="region of interest" description="Disordered" evidence="2">
    <location>
        <begin position="459"/>
        <end position="513"/>
    </location>
</feature>